<dbReference type="AlphaFoldDB" id="A0AAW2A898"/>
<evidence type="ECO:0000313" key="4">
    <source>
        <dbReference type="EMBL" id="KAK9969943.1"/>
    </source>
</evidence>
<evidence type="ECO:0000313" key="2">
    <source>
        <dbReference type="EMBL" id="KAK9969940.1"/>
    </source>
</evidence>
<evidence type="ECO:0000313" key="3">
    <source>
        <dbReference type="EMBL" id="KAK9969942.1"/>
    </source>
</evidence>
<gene>
    <name evidence="2" type="ORF">ABG768_028081</name>
    <name evidence="3" type="ORF">ABG768_028083</name>
    <name evidence="4" type="ORF">ABG768_028084</name>
    <name evidence="5" type="ORF">ABG768_028085</name>
    <name evidence="6" type="ORF">ABG768_028086</name>
    <name evidence="7" type="ORF">ABG768_028087</name>
    <name evidence="8" type="ORF">ABG768_028088</name>
</gene>
<comment type="caution">
    <text evidence="7">The sequence shown here is derived from an EMBL/GenBank/DDBJ whole genome shotgun (WGS) entry which is preliminary data.</text>
</comment>
<accession>A0AAW2A898</accession>
<evidence type="ECO:0000313" key="5">
    <source>
        <dbReference type="EMBL" id="KAK9969944.1"/>
    </source>
</evidence>
<organism evidence="7 9">
    <name type="scientific">Culter alburnus</name>
    <name type="common">Topmouth culter</name>
    <dbReference type="NCBI Taxonomy" id="194366"/>
    <lineage>
        <taxon>Eukaryota</taxon>
        <taxon>Metazoa</taxon>
        <taxon>Chordata</taxon>
        <taxon>Craniata</taxon>
        <taxon>Vertebrata</taxon>
        <taxon>Euteleostomi</taxon>
        <taxon>Actinopterygii</taxon>
        <taxon>Neopterygii</taxon>
        <taxon>Teleostei</taxon>
        <taxon>Ostariophysi</taxon>
        <taxon>Cypriniformes</taxon>
        <taxon>Xenocyprididae</taxon>
        <taxon>Xenocypridinae</taxon>
        <taxon>Culter</taxon>
    </lineage>
</organism>
<evidence type="ECO:0000313" key="6">
    <source>
        <dbReference type="EMBL" id="KAK9969945.1"/>
    </source>
</evidence>
<reference evidence="7 9" key="1">
    <citation type="submission" date="2024-05" db="EMBL/GenBank/DDBJ databases">
        <title>A high-quality chromosomal-level genome assembly of Topmouth culter (Culter alburnus).</title>
        <authorList>
            <person name="Zhao H."/>
        </authorList>
    </citation>
    <scope>NUCLEOTIDE SEQUENCE [LARGE SCALE GENOMIC DNA]</scope>
    <source>
        <strain evidence="7">CATC2023</strain>
        <tissue evidence="7">Muscle</tissue>
    </source>
</reference>
<evidence type="ECO:0000313" key="9">
    <source>
        <dbReference type="Proteomes" id="UP001479290"/>
    </source>
</evidence>
<evidence type="ECO:0000313" key="8">
    <source>
        <dbReference type="EMBL" id="KAK9969947.1"/>
    </source>
</evidence>
<dbReference type="Proteomes" id="UP001479290">
    <property type="component" value="Unassembled WGS sequence"/>
</dbReference>
<dbReference type="EMBL" id="JAWDJR010000009">
    <property type="protein sequence ID" value="KAK9969946.1"/>
    <property type="molecule type" value="Genomic_DNA"/>
</dbReference>
<dbReference type="EMBL" id="JAWDJR010000009">
    <property type="protein sequence ID" value="KAK9969945.1"/>
    <property type="molecule type" value="Genomic_DNA"/>
</dbReference>
<dbReference type="EMBL" id="JAWDJR010000009">
    <property type="protein sequence ID" value="KAK9969940.1"/>
    <property type="molecule type" value="Genomic_DNA"/>
</dbReference>
<protein>
    <submittedName>
        <fullName evidence="7">Uncharacterized protein</fullName>
    </submittedName>
</protein>
<feature type="region of interest" description="Disordered" evidence="1">
    <location>
        <begin position="86"/>
        <end position="116"/>
    </location>
</feature>
<dbReference type="EMBL" id="JAWDJR010000009">
    <property type="protein sequence ID" value="KAK9969943.1"/>
    <property type="molecule type" value="Genomic_DNA"/>
</dbReference>
<evidence type="ECO:0000313" key="7">
    <source>
        <dbReference type="EMBL" id="KAK9969946.1"/>
    </source>
</evidence>
<keyword evidence="9" id="KW-1185">Reference proteome</keyword>
<proteinExistence type="predicted"/>
<dbReference type="EMBL" id="JAWDJR010000009">
    <property type="protein sequence ID" value="KAK9969944.1"/>
    <property type="molecule type" value="Genomic_DNA"/>
</dbReference>
<dbReference type="EMBL" id="JAWDJR010000009">
    <property type="protein sequence ID" value="KAK9969942.1"/>
    <property type="molecule type" value="Genomic_DNA"/>
</dbReference>
<dbReference type="EMBL" id="JAWDJR010000009">
    <property type="protein sequence ID" value="KAK9969947.1"/>
    <property type="molecule type" value="Genomic_DNA"/>
</dbReference>
<name>A0AAW2A898_CULAL</name>
<sequence>MAHFCLWKFGGVCLLRSLSLDRPKRNFNSWLLVVRMIGLLYWVTLYPPATDMAETNKVNSEPRLNPDFARTRFSSAKCEAPLHARNFGTDKNCDQPPAQLRNRPASSVGSLCGAIG</sequence>
<evidence type="ECO:0000256" key="1">
    <source>
        <dbReference type="SAM" id="MobiDB-lite"/>
    </source>
</evidence>